<evidence type="ECO:0000256" key="1">
    <source>
        <dbReference type="SAM" id="SignalP"/>
    </source>
</evidence>
<dbReference type="OrthoDB" id="6555107at2"/>
<feature type="signal peptide" evidence="1">
    <location>
        <begin position="1"/>
        <end position="28"/>
    </location>
</feature>
<dbReference type="Proteomes" id="UP000323886">
    <property type="component" value="Unassembled WGS sequence"/>
</dbReference>
<name>A0A5M6HIN8_9HYPH</name>
<protein>
    <recommendedName>
        <fullName evidence="4">Porin family protein</fullName>
    </recommendedName>
</protein>
<organism evidence="2 3">
    <name type="scientific">Blastochloris sulfoviridis</name>
    <dbReference type="NCBI Taxonomy" id="50712"/>
    <lineage>
        <taxon>Bacteria</taxon>
        <taxon>Pseudomonadati</taxon>
        <taxon>Pseudomonadota</taxon>
        <taxon>Alphaproteobacteria</taxon>
        <taxon>Hyphomicrobiales</taxon>
        <taxon>Blastochloridaceae</taxon>
        <taxon>Blastochloris</taxon>
    </lineage>
</organism>
<gene>
    <name evidence="2" type="ORF">F1193_16375</name>
</gene>
<comment type="caution">
    <text evidence="2">The sequence shown here is derived from an EMBL/GenBank/DDBJ whole genome shotgun (WGS) entry which is preliminary data.</text>
</comment>
<reference evidence="2 3" key="1">
    <citation type="submission" date="2019-09" db="EMBL/GenBank/DDBJ databases">
        <title>Draft Whole-Genome sequence of Blastochloris sulfoviridis DSM 729.</title>
        <authorList>
            <person name="Meyer T.E."/>
            <person name="Kyndt J.A."/>
        </authorList>
    </citation>
    <scope>NUCLEOTIDE SEQUENCE [LARGE SCALE GENOMIC DNA]</scope>
    <source>
        <strain evidence="2 3">DSM 729</strain>
    </source>
</reference>
<accession>A0A5M6HIN8</accession>
<evidence type="ECO:0000313" key="2">
    <source>
        <dbReference type="EMBL" id="KAA5595712.1"/>
    </source>
</evidence>
<keyword evidence="1" id="KW-0732">Signal</keyword>
<sequence>MTKTAPYRVALHCSVAGILLLVSVGSRAAESAEIPTESRQKTGTPPEWSFTINAYAWLAGLDGRLRTLPPLPAVDVNIGIGTVLENLDGAIMATAEARHGRFLIFTDIVASRISPDKSFQAFGYPANIGLESGTVIATGMGGYRLVETRQFSLDLLGGARVFSMKNTIDVQTQPLSISYGKREEWMDGVVGGRAIYELTDKWFMTLIGLGGGISSNYEWDVFGGIGYRFNDRWGAFAGYRALKVDYRDGDFIYDALQYGPVLGAQIRF</sequence>
<evidence type="ECO:0008006" key="4">
    <source>
        <dbReference type="Google" id="ProtNLM"/>
    </source>
</evidence>
<keyword evidence="3" id="KW-1185">Reference proteome</keyword>
<dbReference type="AlphaFoldDB" id="A0A5M6HIN8"/>
<feature type="chain" id="PRO_5024460471" description="Porin family protein" evidence="1">
    <location>
        <begin position="29"/>
        <end position="268"/>
    </location>
</feature>
<dbReference type="InterPro" id="IPR011250">
    <property type="entry name" value="OMP/PagP_B-barrel"/>
</dbReference>
<dbReference type="RefSeq" id="WP_150098875.1">
    <property type="nucleotide sequence ID" value="NZ_VWPL01000052.1"/>
</dbReference>
<proteinExistence type="predicted"/>
<evidence type="ECO:0000313" key="3">
    <source>
        <dbReference type="Proteomes" id="UP000323886"/>
    </source>
</evidence>
<dbReference type="SUPFAM" id="SSF56925">
    <property type="entry name" value="OMPA-like"/>
    <property type="match status" value="1"/>
</dbReference>
<dbReference type="EMBL" id="VWPL01000052">
    <property type="protein sequence ID" value="KAA5595712.1"/>
    <property type="molecule type" value="Genomic_DNA"/>
</dbReference>